<protein>
    <submittedName>
        <fullName evidence="2">Uncharacterized protein</fullName>
    </submittedName>
</protein>
<sequence>MYSNVAPSDCFVRNYAPISYFPHQMAGEMYHLLPIPMVCYSYLKIGGRTVKRSKTKKLLALLVILLLAVGLFAQTTTSGNVKLTAAYGTGIEAKLEAGYQVKIPMLVGEGPLTSGNNLKLKALLGASPIAGTFAIDAVLTPLAVLEISLGGGIGTGWDFDLMELQGLKLGSGPVGTPLSSDSFGGTYYVGRAGAAFQFDTGVIFKSDWMSVVMRTYHELNFKGYSHADADIAWEYENGGAMVNGFNYKGEYILGYQMPLMVNLVGVQLETFLYDVVDDRSALFADASILANTQITEQLSVLTAVQFTNYEKDTNRKIVTKDPSFKRVAVMVNYAF</sequence>
<dbReference type="AlphaFoldDB" id="A0A644XMX4"/>
<dbReference type="EMBL" id="VSSQ01002811">
    <property type="protein sequence ID" value="MPM17520.1"/>
    <property type="molecule type" value="Genomic_DNA"/>
</dbReference>
<proteinExistence type="predicted"/>
<organism evidence="2">
    <name type="scientific">bioreactor metagenome</name>
    <dbReference type="NCBI Taxonomy" id="1076179"/>
    <lineage>
        <taxon>unclassified sequences</taxon>
        <taxon>metagenomes</taxon>
        <taxon>ecological metagenomes</taxon>
    </lineage>
</organism>
<keyword evidence="1" id="KW-1133">Transmembrane helix</keyword>
<evidence type="ECO:0000313" key="2">
    <source>
        <dbReference type="EMBL" id="MPM17520.1"/>
    </source>
</evidence>
<feature type="transmembrane region" description="Helical" evidence="1">
    <location>
        <begin position="58"/>
        <end position="75"/>
    </location>
</feature>
<accession>A0A644XMX4</accession>
<evidence type="ECO:0000256" key="1">
    <source>
        <dbReference type="SAM" id="Phobius"/>
    </source>
</evidence>
<keyword evidence="1" id="KW-0472">Membrane</keyword>
<reference evidence="2" key="1">
    <citation type="submission" date="2019-08" db="EMBL/GenBank/DDBJ databases">
        <authorList>
            <person name="Kucharzyk K."/>
            <person name="Murdoch R.W."/>
            <person name="Higgins S."/>
            <person name="Loffler F."/>
        </authorList>
    </citation>
    <scope>NUCLEOTIDE SEQUENCE</scope>
</reference>
<comment type="caution">
    <text evidence="2">The sequence shown here is derived from an EMBL/GenBank/DDBJ whole genome shotgun (WGS) entry which is preliminary data.</text>
</comment>
<name>A0A644XMX4_9ZZZZ</name>
<gene>
    <name evidence="2" type="ORF">SDC9_63915</name>
</gene>
<keyword evidence="1" id="KW-0812">Transmembrane</keyword>